<keyword evidence="4" id="KW-0808">Transferase</keyword>
<evidence type="ECO:0000256" key="1">
    <source>
        <dbReference type="ARBA" id="ARBA00001933"/>
    </source>
</evidence>
<keyword evidence="3" id="KW-0032">Aminotransferase</keyword>
<dbReference type="CDD" id="cd00616">
    <property type="entry name" value="AHBA_syn"/>
    <property type="match status" value="1"/>
</dbReference>
<feature type="active site" description="Proton acceptor" evidence="10">
    <location>
        <position position="217"/>
    </location>
</feature>
<dbReference type="GeneID" id="99985688"/>
<dbReference type="Gene3D" id="3.40.640.10">
    <property type="entry name" value="Type I PLP-dependent aspartate aminotransferase-like (Major domain)"/>
    <property type="match status" value="1"/>
</dbReference>
<sequence>MDNRFRAFCGQVKSLFGHQEFIALHEPRFWGNEQKYLSETIESTFVSSVGAFVDKFESEFATFTQTNRAVAVVNGTAALQVSLRLAGVGENDEVITQSLTFVATANAITYNHAHPVFVDVDLQTMGMSPTALGDFLEEFAELREDGCYNKSSGRRIAACMPMHTFGFMCQMDQITAICSKWHIPVVEDSAEALGSSYKGKPAGSFGTFGSFSFNGNKIITSGGGGAIVSNDVELGNKAKYLTTTAKVPHRWEYYHDELGYNFRMPNLNAALICAQLEKFTFLKESKKELYEDYRQCIADYGLRLKAIPEDTDWNYWLMSVELEGEDERDAFLKCTNDLGVMTRPIWQLMHRLPMYADCRKDSQVNAEYLEKRIVNIPSSARKVQ</sequence>
<protein>
    <recommendedName>
        <fullName evidence="9">GDP-perosamine synthase</fullName>
        <ecNumber evidence="8">2.6.1.102</ecNumber>
    </recommendedName>
</protein>
<organism evidence="13 14">
    <name type="scientific">Roseivirga pacifica</name>
    <dbReference type="NCBI Taxonomy" id="1267423"/>
    <lineage>
        <taxon>Bacteria</taxon>
        <taxon>Pseudomonadati</taxon>
        <taxon>Bacteroidota</taxon>
        <taxon>Cytophagia</taxon>
        <taxon>Cytophagales</taxon>
        <taxon>Roseivirgaceae</taxon>
        <taxon>Roseivirga</taxon>
    </lineage>
</organism>
<keyword evidence="5 11" id="KW-0663">Pyridoxal phosphate</keyword>
<dbReference type="NCBIfam" id="TIGR04181">
    <property type="entry name" value="NHT_00031"/>
    <property type="match status" value="1"/>
</dbReference>
<dbReference type="InterPro" id="IPR000653">
    <property type="entry name" value="DegT/StrS_aminotransferase"/>
</dbReference>
<evidence type="ECO:0000256" key="5">
    <source>
        <dbReference type="ARBA" id="ARBA00022898"/>
    </source>
</evidence>
<dbReference type="OrthoDB" id="9810913at2"/>
<evidence type="ECO:0000256" key="11">
    <source>
        <dbReference type="PIRSR" id="PIRSR000390-2"/>
    </source>
</evidence>
<dbReference type="STRING" id="1267423.SAMN05216290_0950"/>
<evidence type="ECO:0000256" key="10">
    <source>
        <dbReference type="PIRSR" id="PIRSR000390-1"/>
    </source>
</evidence>
<name>A0A1I0N5Q1_9BACT</name>
<dbReference type="InterPro" id="IPR026385">
    <property type="entry name" value="LegC-like"/>
</dbReference>
<dbReference type="GO" id="GO:0030170">
    <property type="term" value="F:pyridoxal phosphate binding"/>
    <property type="evidence" value="ECO:0007669"/>
    <property type="project" value="TreeGrafter"/>
</dbReference>
<dbReference type="FunFam" id="3.40.640.10:FF:000090">
    <property type="entry name" value="Pyridoxal phosphate-dependent aminotransferase"/>
    <property type="match status" value="1"/>
</dbReference>
<dbReference type="SUPFAM" id="SSF53383">
    <property type="entry name" value="PLP-dependent transferases"/>
    <property type="match status" value="1"/>
</dbReference>
<proteinExistence type="inferred from homology"/>
<evidence type="ECO:0000256" key="8">
    <source>
        <dbReference type="ARBA" id="ARBA00066317"/>
    </source>
</evidence>
<evidence type="ECO:0000256" key="12">
    <source>
        <dbReference type="RuleBase" id="RU004508"/>
    </source>
</evidence>
<dbReference type="GO" id="GO:0000271">
    <property type="term" value="P:polysaccharide biosynthetic process"/>
    <property type="evidence" value="ECO:0007669"/>
    <property type="project" value="TreeGrafter"/>
</dbReference>
<dbReference type="PANTHER" id="PTHR30244">
    <property type="entry name" value="TRANSAMINASE"/>
    <property type="match status" value="1"/>
</dbReference>
<comment type="catalytic activity">
    <reaction evidence="7">
        <text>GDP-alpha-D-perosamine + 2-oxoglutarate = GDP-4-dehydro-alpha-D-rhamnose + L-glutamate</text>
        <dbReference type="Rhea" id="RHEA:36779"/>
        <dbReference type="ChEBI" id="CHEBI:16810"/>
        <dbReference type="ChEBI" id="CHEBI:29985"/>
        <dbReference type="ChEBI" id="CHEBI:57964"/>
        <dbReference type="ChEBI" id="CHEBI:73996"/>
        <dbReference type="EC" id="2.6.1.102"/>
    </reaction>
</comment>
<dbReference type="Proteomes" id="UP000199437">
    <property type="component" value="Unassembled WGS sequence"/>
</dbReference>
<evidence type="ECO:0000313" key="14">
    <source>
        <dbReference type="Proteomes" id="UP000199437"/>
    </source>
</evidence>
<dbReference type="Pfam" id="PF01041">
    <property type="entry name" value="DegT_DnrJ_EryC1"/>
    <property type="match status" value="1"/>
</dbReference>
<comment type="cofactor">
    <cofactor evidence="1">
        <name>pyridoxal 5'-phosphate</name>
        <dbReference type="ChEBI" id="CHEBI:597326"/>
    </cofactor>
</comment>
<dbReference type="InterPro" id="IPR015422">
    <property type="entry name" value="PyrdxlP-dep_Trfase_small"/>
</dbReference>
<keyword evidence="14" id="KW-1185">Reference proteome</keyword>
<evidence type="ECO:0000256" key="9">
    <source>
        <dbReference type="ARBA" id="ARBA00074221"/>
    </source>
</evidence>
<dbReference type="EC" id="2.6.1.102" evidence="8"/>
<comment type="pathway">
    <text evidence="2">Bacterial outer membrane biogenesis; LPS O-antigen biosynthesis.</text>
</comment>
<evidence type="ECO:0000256" key="3">
    <source>
        <dbReference type="ARBA" id="ARBA00022576"/>
    </source>
</evidence>
<accession>A0A1I0N5Q1</accession>
<dbReference type="InterPro" id="IPR015424">
    <property type="entry name" value="PyrdxlP-dep_Trfase"/>
</dbReference>
<evidence type="ECO:0000256" key="6">
    <source>
        <dbReference type="ARBA" id="ARBA00037999"/>
    </source>
</evidence>
<reference evidence="14" key="1">
    <citation type="submission" date="2016-10" db="EMBL/GenBank/DDBJ databases">
        <authorList>
            <person name="Varghese N."/>
            <person name="Submissions S."/>
        </authorList>
    </citation>
    <scope>NUCLEOTIDE SEQUENCE [LARGE SCALE GENOMIC DNA]</scope>
    <source>
        <strain evidence="14">CGMCC 1.12402</strain>
    </source>
</reference>
<feature type="modified residue" description="N6-(pyridoxal phosphate)lysine" evidence="11">
    <location>
        <position position="217"/>
    </location>
</feature>
<gene>
    <name evidence="13" type="ORF">SAMN05216290_0950</name>
</gene>
<comment type="similarity">
    <text evidence="6 12">Belongs to the DegT/DnrJ/EryC1 family.</text>
</comment>
<dbReference type="Gene3D" id="3.90.1150.10">
    <property type="entry name" value="Aspartate Aminotransferase, domain 1"/>
    <property type="match status" value="1"/>
</dbReference>
<dbReference type="AlphaFoldDB" id="A0A1I0N5Q1"/>
<evidence type="ECO:0000313" key="13">
    <source>
        <dbReference type="EMBL" id="SEV96453.1"/>
    </source>
</evidence>
<evidence type="ECO:0000256" key="2">
    <source>
        <dbReference type="ARBA" id="ARBA00005125"/>
    </source>
</evidence>
<evidence type="ECO:0000256" key="7">
    <source>
        <dbReference type="ARBA" id="ARBA00051587"/>
    </source>
</evidence>
<dbReference type="PANTHER" id="PTHR30244:SF30">
    <property type="entry name" value="BLR5990 PROTEIN"/>
    <property type="match status" value="1"/>
</dbReference>
<dbReference type="InterPro" id="IPR015421">
    <property type="entry name" value="PyrdxlP-dep_Trfase_major"/>
</dbReference>
<dbReference type="PIRSF" id="PIRSF000390">
    <property type="entry name" value="PLP_StrS"/>
    <property type="match status" value="1"/>
</dbReference>
<evidence type="ECO:0000256" key="4">
    <source>
        <dbReference type="ARBA" id="ARBA00022679"/>
    </source>
</evidence>
<dbReference type="GO" id="GO:0102933">
    <property type="term" value="F:GDP-4-dehydro-6-deoxy-D-mannose-4-aminotransferase activity"/>
    <property type="evidence" value="ECO:0007669"/>
    <property type="project" value="UniProtKB-EC"/>
</dbReference>
<dbReference type="RefSeq" id="WP_090257338.1">
    <property type="nucleotide sequence ID" value="NZ_FOIR01000001.1"/>
</dbReference>
<dbReference type="EMBL" id="FOIR01000001">
    <property type="protein sequence ID" value="SEV96453.1"/>
    <property type="molecule type" value="Genomic_DNA"/>
</dbReference>